<dbReference type="Proteomes" id="UP000323067">
    <property type="component" value="Chromosome vi"/>
</dbReference>
<evidence type="ECO:0000313" key="1">
    <source>
        <dbReference type="EMBL" id="ATY60521.1"/>
    </source>
</evidence>
<sequence>MRGRGHPKMNACQGAFHAGDMFMPWFLFDMHTPPSPPPRSNLQQEGVTETYCFGQTDTTHGQPWFILNTFPPNLVSALPSKKNSTNRDNQTFLTS</sequence>
<dbReference type="EMBL" id="CP023323">
    <property type="protein sequence ID" value="ATY60521.1"/>
    <property type="molecule type" value="Genomic_DNA"/>
</dbReference>
<dbReference type="AlphaFoldDB" id="A0A2H4SBN7"/>
<proteinExistence type="predicted"/>
<reference evidence="1 2" key="1">
    <citation type="journal article" date="2017" name="BMC Genomics">
        <title>Chromosome level assembly and secondary metabolite potential of the parasitic fungus Cordyceps militaris.</title>
        <authorList>
            <person name="Kramer G.J."/>
            <person name="Nodwell J.R."/>
        </authorList>
    </citation>
    <scope>NUCLEOTIDE SEQUENCE [LARGE SCALE GENOMIC DNA]</scope>
    <source>
        <strain evidence="1 2">ATCC 34164</strain>
    </source>
</reference>
<gene>
    <name evidence="1" type="ORF">A9K55_005870</name>
</gene>
<organism evidence="1 2">
    <name type="scientific">Cordyceps militaris</name>
    <name type="common">Caterpillar fungus</name>
    <name type="synonym">Clavaria militaris</name>
    <dbReference type="NCBI Taxonomy" id="73501"/>
    <lineage>
        <taxon>Eukaryota</taxon>
        <taxon>Fungi</taxon>
        <taxon>Dikarya</taxon>
        <taxon>Ascomycota</taxon>
        <taxon>Pezizomycotina</taxon>
        <taxon>Sordariomycetes</taxon>
        <taxon>Hypocreomycetidae</taxon>
        <taxon>Hypocreales</taxon>
        <taxon>Cordycipitaceae</taxon>
        <taxon>Cordyceps</taxon>
    </lineage>
</organism>
<dbReference type="VEuPathDB" id="FungiDB:CCM_03098"/>
<protein>
    <submittedName>
        <fullName evidence="1">Uncharacterized protein</fullName>
    </submittedName>
</protein>
<dbReference type="VEuPathDB" id="FungiDB:A9K55_005870"/>
<accession>A0A2H4SBN7</accession>
<name>A0A2H4SBN7_CORMI</name>
<evidence type="ECO:0000313" key="2">
    <source>
        <dbReference type="Proteomes" id="UP000323067"/>
    </source>
</evidence>